<evidence type="ECO:0000313" key="2">
    <source>
        <dbReference type="Proteomes" id="UP000054843"/>
    </source>
</evidence>
<dbReference type="AlphaFoldDB" id="A0A0V1M1T6"/>
<reference evidence="1 2" key="1">
    <citation type="submission" date="2015-01" db="EMBL/GenBank/DDBJ databases">
        <title>Evolution of Trichinella species and genotypes.</title>
        <authorList>
            <person name="Korhonen P.K."/>
            <person name="Edoardo P."/>
            <person name="Giuseppe L.R."/>
            <person name="Gasser R.B."/>
        </authorList>
    </citation>
    <scope>NUCLEOTIDE SEQUENCE [LARGE SCALE GENOMIC DNA]</scope>
    <source>
        <strain evidence="1">ISS1980</strain>
    </source>
</reference>
<evidence type="ECO:0000313" key="1">
    <source>
        <dbReference type="EMBL" id="KRZ65702.1"/>
    </source>
</evidence>
<gene>
    <name evidence="1" type="ORF">T10_12026</name>
</gene>
<dbReference type="EMBL" id="JYDO01000308">
    <property type="protein sequence ID" value="KRZ65702.1"/>
    <property type="molecule type" value="Genomic_DNA"/>
</dbReference>
<name>A0A0V1M1T6_9BILA</name>
<comment type="caution">
    <text evidence="1">The sequence shown here is derived from an EMBL/GenBank/DDBJ whole genome shotgun (WGS) entry which is preliminary data.</text>
</comment>
<keyword evidence="2" id="KW-1185">Reference proteome</keyword>
<dbReference type="Proteomes" id="UP000054843">
    <property type="component" value="Unassembled WGS sequence"/>
</dbReference>
<protein>
    <submittedName>
        <fullName evidence="1">Uncharacterized protein</fullName>
    </submittedName>
</protein>
<organism evidence="1 2">
    <name type="scientific">Trichinella papuae</name>
    <dbReference type="NCBI Taxonomy" id="268474"/>
    <lineage>
        <taxon>Eukaryota</taxon>
        <taxon>Metazoa</taxon>
        <taxon>Ecdysozoa</taxon>
        <taxon>Nematoda</taxon>
        <taxon>Enoplea</taxon>
        <taxon>Dorylaimia</taxon>
        <taxon>Trichinellida</taxon>
        <taxon>Trichinellidae</taxon>
        <taxon>Trichinella</taxon>
    </lineage>
</organism>
<proteinExistence type="predicted"/>
<accession>A0A0V1M1T6</accession>
<sequence>MSPAEMGILLARHITCVWLFAPSCLGAATLYEKFFQPRYSHLLSGCTTAVEMTIE</sequence>